<dbReference type="InterPro" id="IPR033138">
    <property type="entry name" value="Cu_oxidase_CS"/>
</dbReference>
<evidence type="ECO:0000256" key="12">
    <source>
        <dbReference type="ARBA" id="ARBA00023185"/>
    </source>
</evidence>
<dbReference type="InterPro" id="IPR008972">
    <property type="entry name" value="Cupredoxin"/>
</dbReference>
<keyword evidence="5 13" id="KW-0052">Apoplast</keyword>
<keyword evidence="6 13" id="KW-0964">Secreted</keyword>
<comment type="catalytic activity">
    <reaction evidence="1 13">
        <text>4 hydroquinone + O2 = 4 benzosemiquinone + 2 H2O</text>
        <dbReference type="Rhea" id="RHEA:11276"/>
        <dbReference type="ChEBI" id="CHEBI:15377"/>
        <dbReference type="ChEBI" id="CHEBI:15379"/>
        <dbReference type="ChEBI" id="CHEBI:17594"/>
        <dbReference type="ChEBI" id="CHEBI:17977"/>
        <dbReference type="EC" id="1.10.3.2"/>
    </reaction>
</comment>
<keyword evidence="10 13" id="KW-0186">Copper</keyword>
<evidence type="ECO:0000256" key="4">
    <source>
        <dbReference type="ARBA" id="ARBA00012297"/>
    </source>
</evidence>
<keyword evidence="12 13" id="KW-0439">Lignin degradation</keyword>
<dbReference type="InterPro" id="IPR045087">
    <property type="entry name" value="Cu-oxidase_fam"/>
</dbReference>
<keyword evidence="11" id="KW-0325">Glycoprotein</keyword>
<dbReference type="GO" id="GO:0005507">
    <property type="term" value="F:copper ion binding"/>
    <property type="evidence" value="ECO:0007669"/>
    <property type="project" value="InterPro"/>
</dbReference>
<keyword evidence="8 13" id="KW-0677">Repeat</keyword>
<dbReference type="EMBL" id="JAXIOK010000020">
    <property type="protein sequence ID" value="KAK4747210.1"/>
    <property type="molecule type" value="Genomic_DNA"/>
</dbReference>
<sequence length="603" mass="67472">MFLVDTPNWRKMRSHYSLIVAAYVLVLNSGKSSWVRGDVHYYNFVLKEIEVTKLCQNKSILTVNGLFPGPEIRVHKGDTAYVDVINQGNYGVTIHWHGVKQPRNSWSDGPAFITQCPIQPGSNFTYEVIFSDEEGTVWWHAHSDWTRETVHGAIIILPKQGTTYPFPKPNADKVIVLGSWYTGDLNMEVEMALATGHSIPRSSGYLINGELGDFANCSNETTHRWQVDYGKTYLLRIVNAVVDDELFFAIGGHNLTIIGVDAAYVKPFTASYILISPGQTMDVLITTDRPLGHYYMASRQYKSGNNAPDLNIGSAIIEYAGEYNFSQSPVFPNSLPDNADSVAAINSASLIRSLGSEDYPVDVPRDVNTRMFIVVSMGELCTNRTNCNVTAANKRAASMNNISWTNPTVDILKAYYRNLSGYYTADFPEWPPIMYNFTANLNDPNVYITDQGTKVKVLEYNESVEVVFQGSSIKDGSGVHPMHMHGYSFHVVGMGYGIFNNETDPLTYNLVDPPKVNTFIVPKDGWLAIRFTASNPGVWIWHCHLDGHFSRGMATVFIVKNGDTKETSLRPPPSNMPRCTGLSNMHIRNWNSTIRADANEQYF</sequence>
<evidence type="ECO:0000256" key="8">
    <source>
        <dbReference type="ARBA" id="ARBA00022737"/>
    </source>
</evidence>
<comment type="cofactor">
    <cofactor evidence="13">
        <name>Cu cation</name>
        <dbReference type="ChEBI" id="CHEBI:23378"/>
    </cofactor>
    <text evidence="13">Binds 4 Cu cations per monomer.</text>
</comment>
<dbReference type="InterPro" id="IPR034285">
    <property type="entry name" value="CuRO_2_LCC"/>
</dbReference>
<name>A0AAN7GU41_9MYRT</name>
<evidence type="ECO:0000256" key="5">
    <source>
        <dbReference type="ARBA" id="ARBA00022523"/>
    </source>
</evidence>
<feature type="domain" description="Plastocyanin-like" evidence="15">
    <location>
        <begin position="431"/>
        <end position="562"/>
    </location>
</feature>
<dbReference type="AlphaFoldDB" id="A0AAN7GU41"/>
<comment type="caution">
    <text evidence="17">The sequence shown here is derived from an EMBL/GenBank/DDBJ whole genome shotgun (WGS) entry which is preliminary data.</text>
</comment>
<keyword evidence="9 13" id="KW-0560">Oxidoreductase</keyword>
<dbReference type="PANTHER" id="PTHR11709:SF261">
    <property type="entry name" value="LACCASE"/>
    <property type="match status" value="1"/>
</dbReference>
<dbReference type="InterPro" id="IPR011706">
    <property type="entry name" value="Cu-oxidase_C"/>
</dbReference>
<evidence type="ECO:0000256" key="1">
    <source>
        <dbReference type="ARBA" id="ARBA00000349"/>
    </source>
</evidence>
<keyword evidence="18" id="KW-1185">Reference proteome</keyword>
<protein>
    <recommendedName>
        <fullName evidence="4 13">Laccase</fullName>
        <ecNumber evidence="4 13">1.10.3.2</ecNumber>
    </recommendedName>
    <alternativeName>
        <fullName evidence="13">Benzenediol:oxygen oxidoreductase</fullName>
    </alternativeName>
    <alternativeName>
        <fullName evidence="13">Diphenol oxidase</fullName>
    </alternativeName>
    <alternativeName>
        <fullName evidence="13">Urishiol oxidase</fullName>
    </alternativeName>
</protein>
<evidence type="ECO:0000256" key="3">
    <source>
        <dbReference type="ARBA" id="ARBA00010609"/>
    </source>
</evidence>
<evidence type="ECO:0000256" key="11">
    <source>
        <dbReference type="ARBA" id="ARBA00023180"/>
    </source>
</evidence>
<dbReference type="InterPro" id="IPR034288">
    <property type="entry name" value="CuRO_1_LCC"/>
</dbReference>
<dbReference type="InterPro" id="IPR001117">
    <property type="entry name" value="Cu-oxidase_2nd"/>
</dbReference>
<dbReference type="GO" id="GO:0052716">
    <property type="term" value="F:hydroquinone:oxygen oxidoreductase activity"/>
    <property type="evidence" value="ECO:0007669"/>
    <property type="project" value="UniProtKB-EC"/>
</dbReference>
<evidence type="ECO:0000256" key="2">
    <source>
        <dbReference type="ARBA" id="ARBA00004271"/>
    </source>
</evidence>
<dbReference type="Pfam" id="PF07731">
    <property type="entry name" value="Cu-oxidase_2"/>
    <property type="match status" value="1"/>
</dbReference>
<dbReference type="GO" id="GO:0046274">
    <property type="term" value="P:lignin catabolic process"/>
    <property type="evidence" value="ECO:0007669"/>
    <property type="project" value="UniProtKB-KW"/>
</dbReference>
<evidence type="ECO:0000313" key="18">
    <source>
        <dbReference type="Proteomes" id="UP001345219"/>
    </source>
</evidence>
<dbReference type="SUPFAM" id="SSF49503">
    <property type="entry name" value="Cupredoxins"/>
    <property type="match status" value="3"/>
</dbReference>
<dbReference type="InterPro" id="IPR011707">
    <property type="entry name" value="Cu-oxidase-like_N"/>
</dbReference>
<evidence type="ECO:0000259" key="15">
    <source>
        <dbReference type="Pfam" id="PF07731"/>
    </source>
</evidence>
<evidence type="ECO:0000259" key="14">
    <source>
        <dbReference type="Pfam" id="PF00394"/>
    </source>
</evidence>
<comment type="similarity">
    <text evidence="3 13">Belongs to the multicopper oxidase family.</text>
</comment>
<keyword evidence="7 13" id="KW-0479">Metal-binding</keyword>
<reference evidence="17 18" key="1">
    <citation type="journal article" date="2023" name="Hortic Res">
        <title>Pangenome of water caltrop reveals structural variations and asymmetric subgenome divergence after allopolyploidization.</title>
        <authorList>
            <person name="Zhang X."/>
            <person name="Chen Y."/>
            <person name="Wang L."/>
            <person name="Yuan Y."/>
            <person name="Fang M."/>
            <person name="Shi L."/>
            <person name="Lu R."/>
            <person name="Comes H.P."/>
            <person name="Ma Y."/>
            <person name="Chen Y."/>
            <person name="Huang G."/>
            <person name="Zhou Y."/>
            <person name="Zheng Z."/>
            <person name="Qiu Y."/>
        </authorList>
    </citation>
    <scope>NUCLEOTIDE SEQUENCE [LARGE SCALE GENOMIC DNA]</scope>
    <source>
        <tissue evidence="17">Roots</tissue>
    </source>
</reference>
<dbReference type="Pfam" id="PF00394">
    <property type="entry name" value="Cu-oxidase"/>
    <property type="match status" value="1"/>
</dbReference>
<dbReference type="NCBIfam" id="TIGR03389">
    <property type="entry name" value="laccase"/>
    <property type="match status" value="1"/>
</dbReference>
<evidence type="ECO:0000256" key="7">
    <source>
        <dbReference type="ARBA" id="ARBA00022723"/>
    </source>
</evidence>
<dbReference type="InterPro" id="IPR017761">
    <property type="entry name" value="Laccase"/>
</dbReference>
<evidence type="ECO:0000256" key="13">
    <source>
        <dbReference type="RuleBase" id="RU361119"/>
    </source>
</evidence>
<comment type="subcellular location">
    <subcellularLocation>
        <location evidence="2 13">Secreted</location>
        <location evidence="2 13">Extracellular space</location>
        <location evidence="2 13">Apoplast</location>
    </subcellularLocation>
</comment>
<dbReference type="InterPro" id="IPR002355">
    <property type="entry name" value="Cu_oxidase_Cu_BS"/>
</dbReference>
<proteinExistence type="inferred from homology"/>
<dbReference type="CDD" id="cd13875">
    <property type="entry name" value="CuRO_2_LCC_plant"/>
    <property type="match status" value="1"/>
</dbReference>
<evidence type="ECO:0000259" key="16">
    <source>
        <dbReference type="Pfam" id="PF07732"/>
    </source>
</evidence>
<evidence type="ECO:0000313" key="17">
    <source>
        <dbReference type="EMBL" id="KAK4747210.1"/>
    </source>
</evidence>
<dbReference type="EC" id="1.10.3.2" evidence="4 13"/>
<evidence type="ECO:0000256" key="9">
    <source>
        <dbReference type="ARBA" id="ARBA00023002"/>
    </source>
</evidence>
<dbReference type="Proteomes" id="UP001345219">
    <property type="component" value="Chromosome 20"/>
</dbReference>
<dbReference type="PROSITE" id="PS00080">
    <property type="entry name" value="MULTICOPPER_OXIDASE2"/>
    <property type="match status" value="1"/>
</dbReference>
<dbReference type="Pfam" id="PF07732">
    <property type="entry name" value="Cu-oxidase_3"/>
    <property type="match status" value="1"/>
</dbReference>
<dbReference type="GO" id="GO:0048046">
    <property type="term" value="C:apoplast"/>
    <property type="evidence" value="ECO:0007669"/>
    <property type="project" value="UniProtKB-SubCell"/>
</dbReference>
<evidence type="ECO:0000256" key="10">
    <source>
        <dbReference type="ARBA" id="ARBA00023008"/>
    </source>
</evidence>
<evidence type="ECO:0000256" key="6">
    <source>
        <dbReference type="ARBA" id="ARBA00022525"/>
    </source>
</evidence>
<comment type="function">
    <text evidence="13">Lignin degradation and detoxification of lignin-derived products.</text>
</comment>
<dbReference type="PROSITE" id="PS00079">
    <property type="entry name" value="MULTICOPPER_OXIDASE1"/>
    <property type="match status" value="1"/>
</dbReference>
<gene>
    <name evidence="17" type="ORF">SAY87_026247</name>
</gene>
<organism evidence="17 18">
    <name type="scientific">Trapa incisa</name>
    <dbReference type="NCBI Taxonomy" id="236973"/>
    <lineage>
        <taxon>Eukaryota</taxon>
        <taxon>Viridiplantae</taxon>
        <taxon>Streptophyta</taxon>
        <taxon>Embryophyta</taxon>
        <taxon>Tracheophyta</taxon>
        <taxon>Spermatophyta</taxon>
        <taxon>Magnoliopsida</taxon>
        <taxon>eudicotyledons</taxon>
        <taxon>Gunneridae</taxon>
        <taxon>Pentapetalae</taxon>
        <taxon>rosids</taxon>
        <taxon>malvids</taxon>
        <taxon>Myrtales</taxon>
        <taxon>Lythraceae</taxon>
        <taxon>Trapa</taxon>
    </lineage>
</organism>
<dbReference type="Gene3D" id="2.60.40.420">
    <property type="entry name" value="Cupredoxins - blue copper proteins"/>
    <property type="match status" value="3"/>
</dbReference>
<dbReference type="CDD" id="cd13849">
    <property type="entry name" value="CuRO_1_LCC_plant"/>
    <property type="match status" value="1"/>
</dbReference>
<accession>A0AAN7GU41</accession>
<feature type="domain" description="Plastocyanin-like" evidence="14">
    <location>
        <begin position="173"/>
        <end position="321"/>
    </location>
</feature>
<feature type="domain" description="Plastocyanin-like" evidence="16">
    <location>
        <begin position="48"/>
        <end position="160"/>
    </location>
</feature>
<dbReference type="PANTHER" id="PTHR11709">
    <property type="entry name" value="MULTI-COPPER OXIDASE"/>
    <property type="match status" value="1"/>
</dbReference>